<feature type="transmembrane region" description="Helical" evidence="4">
    <location>
        <begin position="148"/>
        <end position="169"/>
    </location>
</feature>
<evidence type="ECO:0000256" key="3">
    <source>
        <dbReference type="ARBA" id="ARBA00034247"/>
    </source>
</evidence>
<dbReference type="NCBIfam" id="TIGR00254">
    <property type="entry name" value="GGDEF"/>
    <property type="match status" value="1"/>
</dbReference>
<dbReference type="Pfam" id="PF20966">
    <property type="entry name" value="MASE6"/>
    <property type="match status" value="1"/>
</dbReference>
<keyword evidence="4" id="KW-0472">Membrane</keyword>
<dbReference type="Gene3D" id="3.30.70.270">
    <property type="match status" value="1"/>
</dbReference>
<keyword evidence="7" id="KW-1185">Reference proteome</keyword>
<dbReference type="FunFam" id="3.30.70.270:FF:000001">
    <property type="entry name" value="Diguanylate cyclase domain protein"/>
    <property type="match status" value="1"/>
</dbReference>
<feature type="domain" description="GGDEF" evidence="5">
    <location>
        <begin position="217"/>
        <end position="346"/>
    </location>
</feature>
<feature type="transmembrane region" description="Helical" evidence="4">
    <location>
        <begin position="52"/>
        <end position="70"/>
    </location>
</feature>
<organism evidence="6 7">
    <name type="scientific">Pseudohongiella nitratireducens</name>
    <dbReference type="NCBI Taxonomy" id="1768907"/>
    <lineage>
        <taxon>Bacteria</taxon>
        <taxon>Pseudomonadati</taxon>
        <taxon>Pseudomonadota</taxon>
        <taxon>Gammaproteobacteria</taxon>
        <taxon>Pseudomonadales</taxon>
        <taxon>Pseudohongiellaceae</taxon>
        <taxon>Pseudohongiella</taxon>
    </lineage>
</organism>
<keyword evidence="4" id="KW-1133">Transmembrane helix</keyword>
<feature type="transmembrane region" description="Helical" evidence="4">
    <location>
        <begin position="102"/>
        <end position="118"/>
    </location>
</feature>
<dbReference type="PANTHER" id="PTHR45138">
    <property type="entry name" value="REGULATORY COMPONENTS OF SENSORY TRANSDUCTION SYSTEM"/>
    <property type="match status" value="1"/>
</dbReference>
<dbReference type="PROSITE" id="PS50887">
    <property type="entry name" value="GGDEF"/>
    <property type="match status" value="1"/>
</dbReference>
<dbReference type="SMART" id="SM00267">
    <property type="entry name" value="GGDEF"/>
    <property type="match status" value="1"/>
</dbReference>
<dbReference type="Pfam" id="PF00990">
    <property type="entry name" value="GGDEF"/>
    <property type="match status" value="1"/>
</dbReference>
<dbReference type="InterPro" id="IPR043128">
    <property type="entry name" value="Rev_trsase/Diguanyl_cyclase"/>
</dbReference>
<dbReference type="EMBL" id="BMIY01000014">
    <property type="protein sequence ID" value="GFZ83446.1"/>
    <property type="molecule type" value="Genomic_DNA"/>
</dbReference>
<evidence type="ECO:0000313" key="6">
    <source>
        <dbReference type="EMBL" id="GFZ83446.1"/>
    </source>
</evidence>
<proteinExistence type="predicted"/>
<feature type="transmembrane region" description="Helical" evidence="4">
    <location>
        <begin position="125"/>
        <end position="142"/>
    </location>
</feature>
<dbReference type="InterPro" id="IPR000160">
    <property type="entry name" value="GGDEF_dom"/>
</dbReference>
<evidence type="ECO:0000256" key="2">
    <source>
        <dbReference type="ARBA" id="ARBA00012528"/>
    </source>
</evidence>
<reference evidence="6" key="2">
    <citation type="submission" date="2020-09" db="EMBL/GenBank/DDBJ databases">
        <authorList>
            <person name="Sun Q."/>
            <person name="Zhou Y."/>
        </authorList>
    </citation>
    <scope>NUCLEOTIDE SEQUENCE</scope>
    <source>
        <strain evidence="6">CGMCC 1.15425</strain>
    </source>
</reference>
<evidence type="ECO:0000313" key="7">
    <source>
        <dbReference type="Proteomes" id="UP000627715"/>
    </source>
</evidence>
<dbReference type="InterPro" id="IPR029787">
    <property type="entry name" value="Nucleotide_cyclase"/>
</dbReference>
<dbReference type="Proteomes" id="UP000627715">
    <property type="component" value="Unassembled WGS sequence"/>
</dbReference>
<dbReference type="InterPro" id="IPR048435">
    <property type="entry name" value="MASE6"/>
</dbReference>
<dbReference type="CDD" id="cd01949">
    <property type="entry name" value="GGDEF"/>
    <property type="match status" value="1"/>
</dbReference>
<comment type="cofactor">
    <cofactor evidence="1">
        <name>Mg(2+)</name>
        <dbReference type="ChEBI" id="CHEBI:18420"/>
    </cofactor>
</comment>
<comment type="catalytic activity">
    <reaction evidence="3">
        <text>2 GTP = 3',3'-c-di-GMP + 2 diphosphate</text>
        <dbReference type="Rhea" id="RHEA:24898"/>
        <dbReference type="ChEBI" id="CHEBI:33019"/>
        <dbReference type="ChEBI" id="CHEBI:37565"/>
        <dbReference type="ChEBI" id="CHEBI:58805"/>
        <dbReference type="EC" id="2.7.7.65"/>
    </reaction>
</comment>
<dbReference type="GO" id="GO:0052621">
    <property type="term" value="F:diguanylate cyclase activity"/>
    <property type="evidence" value="ECO:0007669"/>
    <property type="project" value="UniProtKB-EC"/>
</dbReference>
<evidence type="ECO:0000256" key="4">
    <source>
        <dbReference type="SAM" id="Phobius"/>
    </source>
</evidence>
<sequence>MLMLPRKQAHLKQGGPERHQRRLVYVVLTLMTGYFAMIGSLNVFLFHAYPTAALDYIGGIGSGLFLRYFYQSQNLRIASMGVVAILIAVMLVFVHIADGRAYSLIWITLVPPITFFLLGRRMGACVTGGVFLYIIAFVYLRLPQWQPIEVGLGTLLNIIEVFIAHLLLFQLYERSRSEAFAELEHLSETDKLTGLVNRSRLDVILSDELLQHERSGRPLALILSDVDHFKRINDEHGHLIGDDILKGIADFLFAQCRQSDTCGRWGGEEFLIICPDTAVEEAIMLVERIQQACHAQKFINDIQVSLSFGVAVHTAGTDADQLLQRADYALYEAKRQGRDRYVIAQDTSSD</sequence>
<dbReference type="EC" id="2.7.7.65" evidence="2"/>
<reference evidence="6" key="1">
    <citation type="journal article" date="2014" name="Int. J. Syst. Evol. Microbiol.">
        <title>Complete genome sequence of Corynebacterium casei LMG S-19264T (=DSM 44701T), isolated from a smear-ripened cheese.</title>
        <authorList>
            <consortium name="US DOE Joint Genome Institute (JGI-PGF)"/>
            <person name="Walter F."/>
            <person name="Albersmeier A."/>
            <person name="Kalinowski J."/>
            <person name="Ruckert C."/>
        </authorList>
    </citation>
    <scope>NUCLEOTIDE SEQUENCE</scope>
    <source>
        <strain evidence="6">CGMCC 1.15425</strain>
    </source>
</reference>
<gene>
    <name evidence="6" type="ORF">GCM10011403_28870</name>
</gene>
<dbReference type="SUPFAM" id="SSF55073">
    <property type="entry name" value="Nucleotide cyclase"/>
    <property type="match status" value="1"/>
</dbReference>
<evidence type="ECO:0000259" key="5">
    <source>
        <dbReference type="PROSITE" id="PS50887"/>
    </source>
</evidence>
<evidence type="ECO:0000256" key="1">
    <source>
        <dbReference type="ARBA" id="ARBA00001946"/>
    </source>
</evidence>
<dbReference type="AlphaFoldDB" id="A0A916VJY4"/>
<keyword evidence="4" id="KW-0812">Transmembrane</keyword>
<feature type="transmembrane region" description="Helical" evidence="4">
    <location>
        <begin position="77"/>
        <end position="96"/>
    </location>
</feature>
<dbReference type="PANTHER" id="PTHR45138:SF9">
    <property type="entry name" value="DIGUANYLATE CYCLASE DGCM-RELATED"/>
    <property type="match status" value="1"/>
</dbReference>
<protein>
    <recommendedName>
        <fullName evidence="2">diguanylate cyclase</fullName>
        <ecNumber evidence="2">2.7.7.65</ecNumber>
    </recommendedName>
</protein>
<accession>A0A916VJY4</accession>
<dbReference type="InterPro" id="IPR050469">
    <property type="entry name" value="Diguanylate_Cyclase"/>
</dbReference>
<comment type="caution">
    <text evidence="6">The sequence shown here is derived from an EMBL/GenBank/DDBJ whole genome shotgun (WGS) entry which is preliminary data.</text>
</comment>
<feature type="transmembrane region" description="Helical" evidence="4">
    <location>
        <begin position="23"/>
        <end position="46"/>
    </location>
</feature>
<name>A0A916VJY4_9GAMM</name>